<evidence type="ECO:0000313" key="3">
    <source>
        <dbReference type="RefSeq" id="XP_010767434.1"/>
    </source>
</evidence>
<dbReference type="Proteomes" id="UP000504611">
    <property type="component" value="Unplaced"/>
</dbReference>
<protein>
    <submittedName>
        <fullName evidence="3">Protein FAM208A-like</fullName>
    </submittedName>
</protein>
<dbReference type="OrthoDB" id="5960959at2759"/>
<dbReference type="PANTHER" id="PTHR16207">
    <property type="entry name" value="SET DOMAIN-CONTAINING PROTEIN"/>
    <property type="match status" value="1"/>
</dbReference>
<dbReference type="GO" id="GO:0003682">
    <property type="term" value="F:chromatin binding"/>
    <property type="evidence" value="ECO:0007669"/>
    <property type="project" value="TreeGrafter"/>
</dbReference>
<dbReference type="InterPro" id="IPR046432">
    <property type="entry name" value="TASOR"/>
</dbReference>
<dbReference type="GeneID" id="104943679"/>
<feature type="domain" description="TASOR pseudo-PARP" evidence="1">
    <location>
        <begin position="1"/>
        <end position="90"/>
    </location>
</feature>
<proteinExistence type="predicted"/>
<dbReference type="KEGG" id="ncc:104943679"/>
<dbReference type="GO" id="GO:0045814">
    <property type="term" value="P:negative regulation of gene expression, epigenetic"/>
    <property type="evidence" value="ECO:0007669"/>
    <property type="project" value="InterPro"/>
</dbReference>
<name>A0A6I9MM75_9TELE</name>
<accession>A0A6I9MM75</accession>
<reference evidence="3" key="1">
    <citation type="submission" date="2025-08" db="UniProtKB">
        <authorList>
            <consortium name="RefSeq"/>
        </authorList>
    </citation>
    <scope>IDENTIFICATION</scope>
    <source>
        <tissue evidence="3">Muscle</tissue>
    </source>
</reference>
<keyword evidence="2" id="KW-1185">Reference proteome</keyword>
<organism evidence="2 3">
    <name type="scientific">Notothenia coriiceps</name>
    <name type="common">black rockcod</name>
    <dbReference type="NCBI Taxonomy" id="8208"/>
    <lineage>
        <taxon>Eukaryota</taxon>
        <taxon>Metazoa</taxon>
        <taxon>Chordata</taxon>
        <taxon>Craniata</taxon>
        <taxon>Vertebrata</taxon>
        <taxon>Euteleostomi</taxon>
        <taxon>Actinopterygii</taxon>
        <taxon>Neopterygii</taxon>
        <taxon>Teleostei</taxon>
        <taxon>Neoteleostei</taxon>
        <taxon>Acanthomorphata</taxon>
        <taxon>Eupercaria</taxon>
        <taxon>Perciformes</taxon>
        <taxon>Notothenioidei</taxon>
        <taxon>Nototheniidae</taxon>
        <taxon>Notothenia</taxon>
    </lineage>
</organism>
<evidence type="ECO:0000259" key="1">
    <source>
        <dbReference type="Pfam" id="PF12509"/>
    </source>
</evidence>
<dbReference type="GO" id="GO:0000792">
    <property type="term" value="C:heterochromatin"/>
    <property type="evidence" value="ECO:0007669"/>
    <property type="project" value="TreeGrafter"/>
</dbReference>
<dbReference type="Pfam" id="PF12509">
    <property type="entry name" value="DUF3715"/>
    <property type="match status" value="1"/>
</dbReference>
<gene>
    <name evidence="3" type="primary">LOC104943679</name>
</gene>
<dbReference type="GO" id="GO:0097355">
    <property type="term" value="P:protein localization to heterochromatin"/>
    <property type="evidence" value="ECO:0007669"/>
    <property type="project" value="TreeGrafter"/>
</dbReference>
<dbReference type="GO" id="GO:0005654">
    <property type="term" value="C:nucleoplasm"/>
    <property type="evidence" value="ECO:0007669"/>
    <property type="project" value="TreeGrafter"/>
</dbReference>
<sequence length="92" mass="10288">MKADGRTDKELEESYCFLLAENAKLPVLCEKGLQVGQSWITVLGNPTKGVYLSKYSDLLQVNPINPGFTGDMVIFKVMKGKVKSIYENMKNL</sequence>
<dbReference type="PANTHER" id="PTHR16207:SF1">
    <property type="entry name" value="PROTEIN TASOR"/>
    <property type="match status" value="1"/>
</dbReference>
<dbReference type="InterPro" id="IPR022188">
    <property type="entry name" value="TASOR_DUF3715"/>
</dbReference>
<dbReference type="AlphaFoldDB" id="A0A6I9MM75"/>
<evidence type="ECO:0000313" key="2">
    <source>
        <dbReference type="Proteomes" id="UP000504611"/>
    </source>
</evidence>
<dbReference type="RefSeq" id="XP_010767434.1">
    <property type="nucleotide sequence ID" value="XM_010769132.1"/>
</dbReference>